<dbReference type="EMBL" id="CP012559">
    <property type="protein sequence ID" value="ALB28519.1"/>
    <property type="molecule type" value="Genomic_DNA"/>
</dbReference>
<keyword evidence="4" id="KW-1185">Reference proteome</keyword>
<evidence type="ECO:0000259" key="2">
    <source>
        <dbReference type="Pfam" id="PF03217"/>
    </source>
</evidence>
<evidence type="ECO:0000313" key="4">
    <source>
        <dbReference type="Proteomes" id="UP000061546"/>
    </source>
</evidence>
<dbReference type="KEGG" id="lhi:JP39_03605"/>
<dbReference type="RefSeq" id="WP_041499264.1">
    <property type="nucleotide sequence ID" value="NZ_BJDV01000008.1"/>
</dbReference>
<accession>A0A0K2LB52</accession>
<dbReference type="InterPro" id="IPR024968">
    <property type="entry name" value="SlpA_C_lactobacillus"/>
</dbReference>
<sequence length="664" mass="72353">MKLKLDKVTMSCVAVLSSAILFGINSNVVKADSGGNQSAVSAVEPNDDEILVDSGPASDDDWDNPNPIKISWAVYSINGDINNLQLVLGNKNTTEVAASSGGPSALGWSDYLNKISSVKINGNIKTALRQEYLFASMPKLQTISGFDLIDSSTTTDFAYMFSGDSSLESIDLSGLNTSKVTSFNSMFDGDTSLGSIDLSKIDMSSATNTSNMLQNTNLSSITLGTNSVITNALSPNESFTYSIGDTYYTASKWNYPSSDDGPLSTEDLTKKYVAGGTDRIQATWVPSNPTENTNFKIQYIDNDSGKVLFTYDEVQHGLKDQNIDLTDYTLAQINKLQPGYAGRAIVNSKTGQIEDDGNGGYIVKANVKKLPPAQIKVTQTVGTDKPIDASFDIQKNDTGYKYNDISDPTNGVLDLDKSTIQVGNDETKSFNDYVASFEDQKPSVINPNPIEPPEKNLNSILSTAINTQLRLDQNKVFGDNSSENPITVDAVYTKTSSGGDNGNNGGSGNGNHHNNNNNNNNENNNENNQSSSSKEVKQTVSTSTKMVNIYDEKGKQITNRVLDRDSAWFNDQEYTLDGTQYYRVSTGEYVKASDVYIYTAQDNVVHVQPNSIVYLVDSQGKKITDRALGPSSDWFTDRYTMINGQKYYRVATNEFVNASKISLV</sequence>
<organism evidence="3 4">
    <name type="scientific">Companilactobacillus heilongjiangensis</name>
    <dbReference type="NCBI Taxonomy" id="1074467"/>
    <lineage>
        <taxon>Bacteria</taxon>
        <taxon>Bacillati</taxon>
        <taxon>Bacillota</taxon>
        <taxon>Bacilli</taxon>
        <taxon>Lactobacillales</taxon>
        <taxon>Lactobacillaceae</taxon>
        <taxon>Companilactobacillus</taxon>
    </lineage>
</organism>
<feature type="domain" description="S-layer protein C-terminal" evidence="2">
    <location>
        <begin position="614"/>
        <end position="659"/>
    </location>
</feature>
<dbReference type="Pfam" id="PF03382">
    <property type="entry name" value="DUF285"/>
    <property type="match status" value="1"/>
</dbReference>
<feature type="domain" description="S-layer protein C-terminal" evidence="2">
    <location>
        <begin position="545"/>
        <end position="593"/>
    </location>
</feature>
<dbReference type="Gene3D" id="3.80.10.10">
    <property type="entry name" value="Ribonuclease Inhibitor"/>
    <property type="match status" value="1"/>
</dbReference>
<proteinExistence type="predicted"/>
<dbReference type="Proteomes" id="UP000061546">
    <property type="component" value="Chromosome"/>
</dbReference>
<dbReference type="InterPro" id="IPR005046">
    <property type="entry name" value="DUF285"/>
</dbReference>
<dbReference type="Pfam" id="PF03217">
    <property type="entry name" value="SlpA"/>
    <property type="match status" value="2"/>
</dbReference>
<dbReference type="STRING" id="1074467.JP39_03605"/>
<feature type="region of interest" description="Disordered" evidence="1">
    <location>
        <begin position="492"/>
        <end position="545"/>
    </location>
</feature>
<dbReference type="InterPro" id="IPR011889">
    <property type="entry name" value="Liste_lipo_26"/>
</dbReference>
<reference evidence="3 4" key="1">
    <citation type="submission" date="2015-08" db="EMBL/GenBank/DDBJ databases">
        <title>Genomic sequence of Lactobacillus heilongjiangensis DSM 28069, isolated from Chinese traditional pickle.</title>
        <authorList>
            <person name="Jiang X."/>
            <person name="Zheng B."/>
            <person name="Cheng H."/>
        </authorList>
    </citation>
    <scope>NUCLEOTIDE SEQUENCE [LARGE SCALE GENOMIC DNA]</scope>
    <source>
        <strain evidence="3 4">DSM 28069</strain>
    </source>
</reference>
<dbReference type="AlphaFoldDB" id="A0A0K2LB52"/>
<dbReference type="SUPFAM" id="SSF52047">
    <property type="entry name" value="RNI-like"/>
    <property type="match status" value="1"/>
</dbReference>
<dbReference type="InterPro" id="IPR032675">
    <property type="entry name" value="LRR_dom_sf"/>
</dbReference>
<gene>
    <name evidence="3" type="ORF">JP39_03605</name>
</gene>
<protein>
    <recommendedName>
        <fullName evidence="2">S-layer protein C-terminal domain-containing protein</fullName>
    </recommendedName>
</protein>
<feature type="compositionally biased region" description="Gly residues" evidence="1">
    <location>
        <begin position="499"/>
        <end position="509"/>
    </location>
</feature>
<name>A0A0K2LB52_9LACO</name>
<dbReference type="NCBIfam" id="TIGR02167">
    <property type="entry name" value="Liste_lipo_26"/>
    <property type="match status" value="1"/>
</dbReference>
<feature type="compositionally biased region" description="Low complexity" evidence="1">
    <location>
        <begin position="510"/>
        <end position="533"/>
    </location>
</feature>
<evidence type="ECO:0000256" key="1">
    <source>
        <dbReference type="SAM" id="MobiDB-lite"/>
    </source>
</evidence>
<evidence type="ECO:0000313" key="3">
    <source>
        <dbReference type="EMBL" id="ALB28519.1"/>
    </source>
</evidence>